<sequence>MNELKIFNSEEFGDIRTAEIDGKPYFVGTDVAKALGYNNPRDAVSRHCKGVVKRDTPTSSGIQSMSYINEGDLYRLIMKSKLPSAEKFESWVMDEVLPAIHHNGGYIMGQENLSDSELMAKAILVAQKTIEHKNQIIEQQKAKIEQDKPKTIFADAVSASKTSILIGDLAKLICQNGYQIGQKRLFQWMRDNGYLMVSGSSRNMPKQKYVEQGLFEIKESNVQNPDGSVRITRTTKVSGKGQLYFANKFLGQEVAS</sequence>
<dbReference type="PANTHER" id="PTHR36180:SF2">
    <property type="entry name" value="BRO FAMILY PROTEIN"/>
    <property type="match status" value="1"/>
</dbReference>
<dbReference type="Pfam" id="PF02498">
    <property type="entry name" value="Bro-N"/>
    <property type="match status" value="1"/>
</dbReference>
<protein>
    <submittedName>
        <fullName evidence="2">Repressor domain protein</fullName>
    </submittedName>
</protein>
<dbReference type="SMART" id="SM01040">
    <property type="entry name" value="Bro-N"/>
    <property type="match status" value="1"/>
</dbReference>
<name>A0A8S5S708_9CAUD</name>
<dbReference type="InterPro" id="IPR003497">
    <property type="entry name" value="BRO_N_domain"/>
</dbReference>
<dbReference type="PANTHER" id="PTHR36180">
    <property type="entry name" value="DNA-BINDING PROTEIN-RELATED-RELATED"/>
    <property type="match status" value="1"/>
</dbReference>
<dbReference type="InterPro" id="IPR005039">
    <property type="entry name" value="Ant_C"/>
</dbReference>
<accession>A0A8S5S708</accession>
<dbReference type="Pfam" id="PF03374">
    <property type="entry name" value="ANT"/>
    <property type="match status" value="1"/>
</dbReference>
<dbReference type="PROSITE" id="PS51750">
    <property type="entry name" value="BRO_N"/>
    <property type="match status" value="1"/>
</dbReference>
<dbReference type="EMBL" id="BK032543">
    <property type="protein sequence ID" value="DAF46728.1"/>
    <property type="molecule type" value="Genomic_DNA"/>
</dbReference>
<organism evidence="2">
    <name type="scientific">Siphoviridae sp. ctVDy27</name>
    <dbReference type="NCBI Taxonomy" id="2827881"/>
    <lineage>
        <taxon>Viruses</taxon>
        <taxon>Duplodnaviria</taxon>
        <taxon>Heunggongvirae</taxon>
        <taxon>Uroviricota</taxon>
        <taxon>Caudoviricetes</taxon>
    </lineage>
</organism>
<evidence type="ECO:0000313" key="2">
    <source>
        <dbReference type="EMBL" id="DAF46728.1"/>
    </source>
</evidence>
<evidence type="ECO:0000259" key="1">
    <source>
        <dbReference type="PROSITE" id="PS51750"/>
    </source>
</evidence>
<reference evidence="2" key="1">
    <citation type="journal article" date="2021" name="Proc. Natl. Acad. Sci. U.S.A.">
        <title>A Catalog of Tens of Thousands of Viruses from Human Metagenomes Reveals Hidden Associations with Chronic Diseases.</title>
        <authorList>
            <person name="Tisza M.J."/>
            <person name="Buck C.B."/>
        </authorList>
    </citation>
    <scope>NUCLEOTIDE SEQUENCE</scope>
    <source>
        <strain evidence="2">CtVDy27</strain>
    </source>
</reference>
<dbReference type="GO" id="GO:0003677">
    <property type="term" value="F:DNA binding"/>
    <property type="evidence" value="ECO:0007669"/>
    <property type="project" value="InterPro"/>
</dbReference>
<feature type="domain" description="Bro-N" evidence="1">
    <location>
        <begin position="1"/>
        <end position="104"/>
    </location>
</feature>
<proteinExistence type="predicted"/>